<evidence type="ECO:0000256" key="6">
    <source>
        <dbReference type="ARBA" id="ARBA00022927"/>
    </source>
</evidence>
<evidence type="ECO:0000256" key="3">
    <source>
        <dbReference type="ARBA" id="ARBA00022448"/>
    </source>
</evidence>
<evidence type="ECO:0000256" key="9">
    <source>
        <dbReference type="ARBA" id="ARBA00023136"/>
    </source>
</evidence>
<dbReference type="GO" id="GO:0005886">
    <property type="term" value="C:plasma membrane"/>
    <property type="evidence" value="ECO:0007669"/>
    <property type="project" value="UniProtKB-SubCell"/>
</dbReference>
<evidence type="ECO:0000256" key="5">
    <source>
        <dbReference type="ARBA" id="ARBA00022692"/>
    </source>
</evidence>
<accession>A0A0N8PNS7</accession>
<dbReference type="Proteomes" id="UP000050482">
    <property type="component" value="Unassembled WGS sequence"/>
</dbReference>
<dbReference type="InterPro" id="IPR003849">
    <property type="entry name" value="Preprotein_translocase_YajC"/>
</dbReference>
<proteinExistence type="inferred from homology"/>
<dbReference type="SMART" id="SM01323">
    <property type="entry name" value="YajC"/>
    <property type="match status" value="1"/>
</dbReference>
<evidence type="ECO:0000256" key="4">
    <source>
        <dbReference type="ARBA" id="ARBA00022475"/>
    </source>
</evidence>
<dbReference type="NCBIfam" id="TIGR00739">
    <property type="entry name" value="yajC"/>
    <property type="match status" value="1"/>
</dbReference>
<dbReference type="EMBL" id="LJCO01000079">
    <property type="protein sequence ID" value="KPV42357.1"/>
    <property type="molecule type" value="Genomic_DNA"/>
</dbReference>
<reference evidence="11 12" key="1">
    <citation type="submission" date="2015-09" db="EMBL/GenBank/DDBJ databases">
        <title>Draft genome sequence of Alicyclobacillus ferrooxydans DSM 22381.</title>
        <authorList>
            <person name="Hemp J."/>
        </authorList>
    </citation>
    <scope>NUCLEOTIDE SEQUENCE [LARGE SCALE GENOMIC DNA]</scope>
    <source>
        <strain evidence="11 12">TC-34</strain>
    </source>
</reference>
<gene>
    <name evidence="11" type="ORF">AN477_18360</name>
</gene>
<evidence type="ECO:0000313" key="11">
    <source>
        <dbReference type="EMBL" id="KPV42357.1"/>
    </source>
</evidence>
<keyword evidence="12" id="KW-1185">Reference proteome</keyword>
<keyword evidence="9" id="KW-0472">Membrane</keyword>
<comment type="subcellular location">
    <subcellularLocation>
        <location evidence="1">Cell membrane</location>
        <topology evidence="1">Single-pass membrane protein</topology>
    </subcellularLocation>
</comment>
<evidence type="ECO:0000256" key="7">
    <source>
        <dbReference type="ARBA" id="ARBA00022989"/>
    </source>
</evidence>
<dbReference type="Pfam" id="PF02699">
    <property type="entry name" value="YajC"/>
    <property type="match status" value="1"/>
</dbReference>
<evidence type="ECO:0000313" key="12">
    <source>
        <dbReference type="Proteomes" id="UP000050482"/>
    </source>
</evidence>
<evidence type="ECO:0000256" key="1">
    <source>
        <dbReference type="ARBA" id="ARBA00004162"/>
    </source>
</evidence>
<dbReference type="GO" id="GO:0015031">
    <property type="term" value="P:protein transport"/>
    <property type="evidence" value="ECO:0007669"/>
    <property type="project" value="UniProtKB-KW"/>
</dbReference>
<keyword evidence="7" id="KW-1133">Transmembrane helix</keyword>
<organism evidence="11 12">
    <name type="scientific">Alicyclobacillus ferrooxydans</name>
    <dbReference type="NCBI Taxonomy" id="471514"/>
    <lineage>
        <taxon>Bacteria</taxon>
        <taxon>Bacillati</taxon>
        <taxon>Bacillota</taxon>
        <taxon>Bacilli</taxon>
        <taxon>Bacillales</taxon>
        <taxon>Alicyclobacillaceae</taxon>
        <taxon>Alicyclobacillus</taxon>
    </lineage>
</organism>
<dbReference type="AlphaFoldDB" id="A0A0N8PNS7"/>
<protein>
    <recommendedName>
        <fullName evidence="13">Preprotein translocase subunit YajC</fullName>
    </recommendedName>
</protein>
<evidence type="ECO:0000256" key="2">
    <source>
        <dbReference type="ARBA" id="ARBA00006742"/>
    </source>
</evidence>
<evidence type="ECO:0000256" key="8">
    <source>
        <dbReference type="ARBA" id="ARBA00023010"/>
    </source>
</evidence>
<keyword evidence="8" id="KW-0811">Translocation</keyword>
<evidence type="ECO:0000256" key="10">
    <source>
        <dbReference type="SAM" id="MobiDB-lite"/>
    </source>
</evidence>
<name>A0A0N8PNS7_9BACL</name>
<feature type="compositionally biased region" description="Acidic residues" evidence="10">
    <location>
        <begin position="86"/>
        <end position="97"/>
    </location>
</feature>
<dbReference type="STRING" id="471514.AN477_18360"/>
<comment type="similarity">
    <text evidence="2">Belongs to the YajC family.</text>
</comment>
<feature type="region of interest" description="Disordered" evidence="10">
    <location>
        <begin position="73"/>
        <end position="97"/>
    </location>
</feature>
<keyword evidence="6" id="KW-0653">Protein transport</keyword>
<dbReference type="PANTHER" id="PTHR33909">
    <property type="entry name" value="SEC TRANSLOCON ACCESSORY COMPLEX SUBUNIT YAJC"/>
    <property type="match status" value="1"/>
</dbReference>
<dbReference type="PATRIC" id="fig|471514.4.peg.4588"/>
<keyword evidence="4" id="KW-1003">Cell membrane</keyword>
<comment type="caution">
    <text evidence="11">The sequence shown here is derived from an EMBL/GenBank/DDBJ whole genome shotgun (WGS) entry which is preliminary data.</text>
</comment>
<dbReference type="PANTHER" id="PTHR33909:SF1">
    <property type="entry name" value="SEC TRANSLOCON ACCESSORY COMPLEX SUBUNIT YAJC"/>
    <property type="match status" value="1"/>
</dbReference>
<keyword evidence="5" id="KW-0812">Transmembrane</keyword>
<sequence>MILPQRRQAKQRTAMMKQLGPGAKVVTTSGIYGNVVEIADDRVFVTIAPDVEIELDPRAILRVVEAAPVQAEYVEEPDDAHGHVEEPDDEVQKDEQL</sequence>
<keyword evidence="3" id="KW-0813">Transport</keyword>
<evidence type="ECO:0008006" key="13">
    <source>
        <dbReference type="Google" id="ProtNLM"/>
    </source>
</evidence>